<feature type="signal peptide" evidence="1">
    <location>
        <begin position="1"/>
        <end position="23"/>
    </location>
</feature>
<dbReference type="Pfam" id="PF13483">
    <property type="entry name" value="Lactamase_B_3"/>
    <property type="match status" value="1"/>
</dbReference>
<dbReference type="AlphaFoldDB" id="A0A932I1D8"/>
<comment type="caution">
    <text evidence="2">The sequence shown here is derived from an EMBL/GenBank/DDBJ whole genome shotgun (WGS) entry which is preliminary data.</text>
</comment>
<evidence type="ECO:0000256" key="1">
    <source>
        <dbReference type="SAM" id="SignalP"/>
    </source>
</evidence>
<dbReference type="Proteomes" id="UP000782312">
    <property type="component" value="Unassembled WGS sequence"/>
</dbReference>
<feature type="chain" id="PRO_5036724208" evidence="1">
    <location>
        <begin position="24"/>
        <end position="270"/>
    </location>
</feature>
<sequence length="270" mass="29944">MILARLLLCLLALAAAWTWPGRAEGRCNPEVVRGGRGVRLVSLLAVGKKKPRPLAVEWYGHSAFQIISPGGTRIFTDPFGPGLGLPIPPARPHAVTIGREHPHHNSAWTLQGKPQVIRGLREDGMEWAEVRKTVGDVLIYNVPVTQRTFEVRTKGSAFVFEMGGLCVAHLGDVAEPFTPSQLRRLGKVHVAMVPIGGTFTVDGKGALEIVRQLRPNIAIPMHYWDDEERLNRFLSGARDVRRMEEGELFVTAEKLPRPTRVVVIGRKRIE</sequence>
<name>A0A932I1D8_UNCTE</name>
<dbReference type="SUPFAM" id="SSF56281">
    <property type="entry name" value="Metallo-hydrolase/oxidoreductase"/>
    <property type="match status" value="1"/>
</dbReference>
<dbReference type="PANTHER" id="PTHR39189">
    <property type="entry name" value="UPF0173 METAL-DEPENDENT HYDROLASE YTKL"/>
    <property type="match status" value="1"/>
</dbReference>
<evidence type="ECO:0000313" key="3">
    <source>
        <dbReference type="Proteomes" id="UP000782312"/>
    </source>
</evidence>
<keyword evidence="1" id="KW-0732">Signal</keyword>
<gene>
    <name evidence="2" type="ORF">HYZ11_18475</name>
</gene>
<dbReference type="Gene3D" id="3.60.15.10">
    <property type="entry name" value="Ribonuclease Z/Hydroxyacylglutathione hydrolase-like"/>
    <property type="match status" value="1"/>
</dbReference>
<dbReference type="InterPro" id="IPR036866">
    <property type="entry name" value="RibonucZ/Hydroxyglut_hydro"/>
</dbReference>
<dbReference type="PANTHER" id="PTHR39189:SF1">
    <property type="entry name" value="UPF0173 METAL-DEPENDENT HYDROLASE YTKL"/>
    <property type="match status" value="1"/>
</dbReference>
<evidence type="ECO:0000313" key="2">
    <source>
        <dbReference type="EMBL" id="MBI3129599.1"/>
    </source>
</evidence>
<dbReference type="EMBL" id="JACPUR010000041">
    <property type="protein sequence ID" value="MBI3129599.1"/>
    <property type="molecule type" value="Genomic_DNA"/>
</dbReference>
<organism evidence="2 3">
    <name type="scientific">Tectimicrobiota bacterium</name>
    <dbReference type="NCBI Taxonomy" id="2528274"/>
    <lineage>
        <taxon>Bacteria</taxon>
        <taxon>Pseudomonadati</taxon>
        <taxon>Nitrospinota/Tectimicrobiota group</taxon>
        <taxon>Candidatus Tectimicrobiota</taxon>
    </lineage>
</organism>
<reference evidence="2" key="1">
    <citation type="submission" date="2020-07" db="EMBL/GenBank/DDBJ databases">
        <title>Huge and variable diversity of episymbiotic CPR bacteria and DPANN archaea in groundwater ecosystems.</title>
        <authorList>
            <person name="He C.Y."/>
            <person name="Keren R."/>
            <person name="Whittaker M."/>
            <person name="Farag I.F."/>
            <person name="Doudna J."/>
            <person name="Cate J.H.D."/>
            <person name="Banfield J.F."/>
        </authorList>
    </citation>
    <scope>NUCLEOTIDE SEQUENCE</scope>
    <source>
        <strain evidence="2">NC_groundwater_763_Ag_S-0.2um_68_21</strain>
    </source>
</reference>
<accession>A0A932I1D8</accession>
<proteinExistence type="predicted"/>
<protein>
    <submittedName>
        <fullName evidence="2">MBL fold metallo-hydrolase</fullName>
    </submittedName>
</protein>